<dbReference type="Proteomes" id="UP000567885">
    <property type="component" value="Unassembled WGS sequence"/>
</dbReference>
<reference evidence="1 2" key="1">
    <citation type="submission" date="2020-05" db="EMBL/GenBank/DDBJ databases">
        <title>Identification and distribution of gene clusters putatively required for synthesis of sphingolipid metabolism inhibitors in phylogenetically diverse species of the filamentous fungus Fusarium.</title>
        <authorList>
            <person name="Kim H.-S."/>
            <person name="Busman M."/>
            <person name="Brown D.W."/>
            <person name="Divon H."/>
            <person name="Uhlig S."/>
            <person name="Proctor R.H."/>
        </authorList>
    </citation>
    <scope>NUCLEOTIDE SEQUENCE [LARGE SCALE GENOMIC DNA]</scope>
    <source>
        <strain evidence="1 2">NRRL 20693</strain>
    </source>
</reference>
<organism evidence="1 2">
    <name type="scientific">Fusarium heterosporum</name>
    <dbReference type="NCBI Taxonomy" id="42747"/>
    <lineage>
        <taxon>Eukaryota</taxon>
        <taxon>Fungi</taxon>
        <taxon>Dikarya</taxon>
        <taxon>Ascomycota</taxon>
        <taxon>Pezizomycotina</taxon>
        <taxon>Sordariomycetes</taxon>
        <taxon>Hypocreomycetidae</taxon>
        <taxon>Hypocreales</taxon>
        <taxon>Nectriaceae</taxon>
        <taxon>Fusarium</taxon>
        <taxon>Fusarium heterosporum species complex</taxon>
    </lineage>
</organism>
<dbReference type="PANTHER" id="PTHR38846:SF1">
    <property type="entry name" value="C3H1-TYPE DOMAIN-CONTAINING PROTEIN"/>
    <property type="match status" value="1"/>
</dbReference>
<dbReference type="EMBL" id="JAAGWQ010000114">
    <property type="protein sequence ID" value="KAF5665974.1"/>
    <property type="molecule type" value="Genomic_DNA"/>
</dbReference>
<name>A0A8H5WQ37_FUSHE</name>
<protein>
    <submittedName>
        <fullName evidence="1">Uncharacterized protein</fullName>
    </submittedName>
</protein>
<keyword evidence="2" id="KW-1185">Reference proteome</keyword>
<accession>A0A8H5WQ37</accession>
<dbReference type="PANTHER" id="PTHR38846">
    <property type="entry name" value="C3H1-TYPE DOMAIN-CONTAINING PROTEIN"/>
    <property type="match status" value="1"/>
</dbReference>
<evidence type="ECO:0000313" key="2">
    <source>
        <dbReference type="Proteomes" id="UP000567885"/>
    </source>
</evidence>
<gene>
    <name evidence="1" type="ORF">FHETE_6437</name>
</gene>
<comment type="caution">
    <text evidence="1">The sequence shown here is derived from an EMBL/GenBank/DDBJ whole genome shotgun (WGS) entry which is preliminary data.</text>
</comment>
<dbReference type="OrthoDB" id="6105938at2759"/>
<dbReference type="AlphaFoldDB" id="A0A8H5WQ37"/>
<sequence>MARSADEESESEIIRGFAIMTLTPSTSSNFTSKRPSLLQQWNDYFQKGTLQDFQRLCADLGLPNDLPSKTKCRQELKSINVNIKQFLGCENKPEGVKLFESRKALIRWTAKNKAYFPKRQLPQGSPLRTLLKQMFN</sequence>
<proteinExistence type="predicted"/>
<evidence type="ECO:0000313" key="1">
    <source>
        <dbReference type="EMBL" id="KAF5665974.1"/>
    </source>
</evidence>